<dbReference type="InterPro" id="IPR018184">
    <property type="entry name" value="Integrin_alpha_C_CS"/>
</dbReference>
<dbReference type="Gene3D" id="2.130.10.130">
    <property type="entry name" value="Integrin alpha, N-terminal"/>
    <property type="match status" value="1"/>
</dbReference>
<dbReference type="InterPro" id="IPR032695">
    <property type="entry name" value="Integrin_dom_sf"/>
</dbReference>
<feature type="domain" description="Integrin alpha first immunoglubulin-like" evidence="16">
    <location>
        <begin position="422"/>
        <end position="575"/>
    </location>
</feature>
<evidence type="ECO:0000256" key="12">
    <source>
        <dbReference type="ARBA" id="ARBA00023180"/>
    </source>
</evidence>
<dbReference type="PANTHER" id="PTHR23220">
    <property type="entry name" value="INTEGRIN ALPHA"/>
    <property type="match status" value="1"/>
</dbReference>
<evidence type="ECO:0000256" key="3">
    <source>
        <dbReference type="ARBA" id="ARBA00022692"/>
    </source>
</evidence>
<dbReference type="Pfam" id="PF01839">
    <property type="entry name" value="FG-GAP"/>
    <property type="match status" value="2"/>
</dbReference>
<dbReference type="Gene3D" id="2.60.40.1530">
    <property type="entry name" value="ntegrin, alpha v. Chain A, domain 4"/>
    <property type="match status" value="1"/>
</dbReference>
<dbReference type="InterPro" id="IPR013649">
    <property type="entry name" value="Integrin_alpha_Ig-like_1"/>
</dbReference>
<evidence type="ECO:0000256" key="4">
    <source>
        <dbReference type="ARBA" id="ARBA00022729"/>
    </source>
</evidence>
<dbReference type="Pfam" id="PF20806">
    <property type="entry name" value="Integrin_A_Ig_3"/>
    <property type="match status" value="1"/>
</dbReference>
<keyword evidence="3 14" id="KW-0812">Transmembrane</keyword>
<name>A0AA47MT58_MERPO</name>
<evidence type="ECO:0000256" key="7">
    <source>
        <dbReference type="ARBA" id="ARBA00022989"/>
    </source>
</evidence>
<evidence type="ECO:0000256" key="9">
    <source>
        <dbReference type="ARBA" id="ARBA00023136"/>
    </source>
</evidence>
<feature type="domain" description="Integrin alpha second immunoglobulin-like" evidence="17">
    <location>
        <begin position="576"/>
        <end position="725"/>
    </location>
</feature>
<keyword evidence="6 14" id="KW-0130">Cell adhesion</keyword>
<dbReference type="PRINTS" id="PR01185">
    <property type="entry name" value="INTEGRINA"/>
</dbReference>
<evidence type="ECO:0000256" key="1">
    <source>
        <dbReference type="ARBA" id="ARBA00004479"/>
    </source>
</evidence>
<reference evidence="19" key="1">
    <citation type="journal article" date="2023" name="Front. Mar. Sci.">
        <title>A new Merluccius polli reference genome to investigate the effects of global change in West African waters.</title>
        <authorList>
            <person name="Mateo J.L."/>
            <person name="Blanco-Fernandez C."/>
            <person name="Garcia-Vazquez E."/>
            <person name="Machado-Schiaffino G."/>
        </authorList>
    </citation>
    <scope>NUCLEOTIDE SEQUENCE</scope>
    <source>
        <strain evidence="19">C29</strain>
        <tissue evidence="19">Fin</tissue>
    </source>
</reference>
<feature type="repeat" description="FG-GAP" evidence="13">
    <location>
        <begin position="254"/>
        <end position="315"/>
    </location>
</feature>
<keyword evidence="4" id="KW-0732">Signal</keyword>
<dbReference type="InterPro" id="IPR013517">
    <property type="entry name" value="FG-GAP"/>
</dbReference>
<dbReference type="AlphaFoldDB" id="A0AA47MT58"/>
<feature type="region of interest" description="Disordered" evidence="15">
    <location>
        <begin position="837"/>
        <end position="865"/>
    </location>
</feature>
<evidence type="ECO:0000259" key="17">
    <source>
        <dbReference type="Pfam" id="PF20805"/>
    </source>
</evidence>
<keyword evidence="7 14" id="KW-1133">Transmembrane helix</keyword>
<evidence type="ECO:0000256" key="2">
    <source>
        <dbReference type="ARBA" id="ARBA00008054"/>
    </source>
</evidence>
<evidence type="ECO:0000256" key="15">
    <source>
        <dbReference type="SAM" id="MobiDB-lite"/>
    </source>
</evidence>
<feature type="repeat" description="FG-GAP" evidence="13">
    <location>
        <begin position="375"/>
        <end position="437"/>
    </location>
</feature>
<comment type="similarity">
    <text evidence="2 14">Belongs to the integrin alpha chain family.</text>
</comment>
<keyword evidence="20" id="KW-1185">Reference proteome</keyword>
<dbReference type="GO" id="GO:0050900">
    <property type="term" value="P:leukocyte migration"/>
    <property type="evidence" value="ECO:0007669"/>
    <property type="project" value="TreeGrafter"/>
</dbReference>
<dbReference type="InterPro" id="IPR048285">
    <property type="entry name" value="Integrin_alpha_Ig-like_2"/>
</dbReference>
<keyword evidence="12" id="KW-0325">Glycoprotein</keyword>
<dbReference type="Gene3D" id="2.60.40.1510">
    <property type="entry name" value="ntegrin, alpha v. Chain A, domain 3"/>
    <property type="match status" value="1"/>
</dbReference>
<dbReference type="PROSITE" id="PS00242">
    <property type="entry name" value="INTEGRIN_ALPHA"/>
    <property type="match status" value="1"/>
</dbReference>
<dbReference type="Pfam" id="PF08441">
    <property type="entry name" value="Integrin_A_Ig_1"/>
    <property type="match status" value="1"/>
</dbReference>
<dbReference type="Proteomes" id="UP001174136">
    <property type="component" value="Unassembled WGS sequence"/>
</dbReference>
<dbReference type="Pfam" id="PF20805">
    <property type="entry name" value="Integrin_A_Ig_2"/>
    <property type="match status" value="1"/>
</dbReference>
<dbReference type="GO" id="GO:0007160">
    <property type="term" value="P:cell-matrix adhesion"/>
    <property type="evidence" value="ECO:0007669"/>
    <property type="project" value="TreeGrafter"/>
</dbReference>
<keyword evidence="8 14" id="KW-0401">Integrin</keyword>
<dbReference type="GO" id="GO:0008305">
    <property type="term" value="C:integrin complex"/>
    <property type="evidence" value="ECO:0007669"/>
    <property type="project" value="InterPro"/>
</dbReference>
<dbReference type="Gene3D" id="2.60.40.1460">
    <property type="entry name" value="Integrin domains. Chain A, domain 2"/>
    <property type="match status" value="1"/>
</dbReference>
<evidence type="ECO:0000256" key="13">
    <source>
        <dbReference type="PROSITE-ProRule" id="PRU00803"/>
    </source>
</evidence>
<dbReference type="InterPro" id="IPR013519">
    <property type="entry name" value="Int_alpha_beta-p"/>
</dbReference>
<evidence type="ECO:0000313" key="20">
    <source>
        <dbReference type="Proteomes" id="UP001174136"/>
    </source>
</evidence>
<dbReference type="InterPro" id="IPR048286">
    <property type="entry name" value="Integrin_alpha_Ig-like_3"/>
</dbReference>
<dbReference type="PANTHER" id="PTHR23220:SF89">
    <property type="entry name" value="INTEGRIN ALPHA-3"/>
    <property type="match status" value="1"/>
</dbReference>
<dbReference type="PROSITE" id="PS51470">
    <property type="entry name" value="FG_GAP"/>
    <property type="match status" value="3"/>
</dbReference>
<organism evidence="19 20">
    <name type="scientific">Merluccius polli</name>
    <name type="common">Benguela hake</name>
    <name type="synonym">Merluccius cadenati</name>
    <dbReference type="NCBI Taxonomy" id="89951"/>
    <lineage>
        <taxon>Eukaryota</taxon>
        <taxon>Metazoa</taxon>
        <taxon>Chordata</taxon>
        <taxon>Craniata</taxon>
        <taxon>Vertebrata</taxon>
        <taxon>Euteleostomi</taxon>
        <taxon>Actinopterygii</taxon>
        <taxon>Neopterygii</taxon>
        <taxon>Teleostei</taxon>
        <taxon>Neoteleostei</taxon>
        <taxon>Acanthomorphata</taxon>
        <taxon>Zeiogadaria</taxon>
        <taxon>Gadariae</taxon>
        <taxon>Gadiformes</taxon>
        <taxon>Gadoidei</taxon>
        <taxon>Merlucciidae</taxon>
        <taxon>Merluccius</taxon>
    </lineage>
</organism>
<feature type="transmembrane region" description="Helical" evidence="14">
    <location>
        <begin position="967"/>
        <end position="991"/>
    </location>
</feature>
<evidence type="ECO:0000256" key="14">
    <source>
        <dbReference type="RuleBase" id="RU003762"/>
    </source>
</evidence>
<evidence type="ECO:0000313" key="19">
    <source>
        <dbReference type="EMBL" id="KAK0146127.1"/>
    </source>
</evidence>
<comment type="subcellular location">
    <subcellularLocation>
        <location evidence="1 14">Membrane</location>
        <topology evidence="1 14">Single-pass type I membrane protein</topology>
    </subcellularLocation>
</comment>
<evidence type="ECO:0000259" key="16">
    <source>
        <dbReference type="Pfam" id="PF08441"/>
    </source>
</evidence>
<comment type="caution">
    <text evidence="19">The sequence shown here is derived from an EMBL/GenBank/DDBJ whole genome shotgun (WGS) entry which is preliminary data.</text>
</comment>
<evidence type="ECO:0000259" key="18">
    <source>
        <dbReference type="Pfam" id="PF20806"/>
    </source>
</evidence>
<keyword evidence="9 14" id="KW-0472">Membrane</keyword>
<evidence type="ECO:0000256" key="11">
    <source>
        <dbReference type="ARBA" id="ARBA00023170"/>
    </source>
</evidence>
<protein>
    <submittedName>
        <fullName evidence="19">Integrin alpha-3</fullName>
    </submittedName>
</protein>
<dbReference type="Gene3D" id="1.20.5.930">
    <property type="entry name" value="Bicelle-embedded integrin alpha(iib) transmembrane segment"/>
    <property type="match status" value="1"/>
</dbReference>
<dbReference type="InterPro" id="IPR028994">
    <property type="entry name" value="Integrin_alpha_N"/>
</dbReference>
<feature type="domain" description="Integrin alpha third immunoglobulin-like" evidence="18">
    <location>
        <begin position="744"/>
        <end position="956"/>
    </location>
</feature>
<sequence length="1028" mass="113615">MWLLFHSLKLLAGAPKEKALSLKNVNETGAVYSCPITTEMADCTRMDLVQSSKQRTCGCPEFANPSEEVVEGMWLGVTVASQTDLVDGHVLACGHRYVKVLKGGTEEQYRMVGKCYVRGNDLAYDDSDEWQSHSYELCNPNDDMELEGMCNIGISGGMTDTDVYIGSTGSYMWRGNVHIMWRNPDPDKSYDSSVNTFEQNKQKNKRHTYSYMGYSVLEEKKLLSHENYTVVTGSPRNKTKGSVTLGRKENSNIVPVLVIPGDQVGSYFGNSLAITDLNSDNWNDLIVGAPFYFDRSKHHGGAVYVYMNENGSFKKEPDVVLTGPIDSAFGIALAAIGDVNQDGFQDFAVGAPFHETGKVYIWMGSNTLITKEYSQVIEGKSVGDGKFKTFGYSLNGGMDMDDNRYPDILVGSLDDRIALLRARPVILLSTNFTIKPKIVNPKECAANGKPCIRATVCFSYTQSNGQKNLKSVVVKYTVEADMERWKKQRVFFRSSKNGTHMGTIQLKPSGSSCTTLGLDVVPLADDKLEPVVFELSMSLQEQNPDNQGLQDLDSFPILSQNQKLNQRAEINFHKECGTDNKCSSNLQLSAVYAIDHTFKPYPRVGRDQVMQYNRNVKKVVILVEVTNLPAPGRLAEDAHLVMLNITIPKTLTYSAVRFTGHDGECNWDTEGQVICDLGNPLRSNKRVKLRLTFETNEIDLYTRQIESQLQLSTLSEQSDLVPVSVVLLVEISILSTFTIEQPHLQTYFSGEVVGESAMVKTSDVGSLLEYTFNVEVLGTSMGTNGTLAIEFEWPLEVENGKWLLYLTEIIMNGTSEKRCVPPGNVVNLLNLTLTEGSGSGGGGGSKRPKRQTAVTGDAESPGAGPAISLLSSGKDTVTLDCASGKARCVTFVCPLLDMQTVAKVVVRSRIWNSTLLEDYSKALRVKVKGKATLKLITDNSAIKMESQTADFMVDIDPLLREEAPYEVPLWIIIVAAGAGILLLGIISVILWKCGFFKRANRREMYEAKAQKAEMKIQPSETEKLTEDY</sequence>
<dbReference type="FunFam" id="1.20.5.930:FF:000001">
    <property type="entry name" value="Integrin subunit alpha V"/>
    <property type="match status" value="1"/>
</dbReference>
<gene>
    <name evidence="19" type="primary">ITGA3_0</name>
    <name evidence="19" type="ORF">N1851_014571</name>
</gene>
<evidence type="ECO:0000256" key="6">
    <source>
        <dbReference type="ARBA" id="ARBA00022889"/>
    </source>
</evidence>
<proteinExistence type="inferred from homology"/>
<accession>A0AA47MT58</accession>
<dbReference type="SMART" id="SM00191">
    <property type="entry name" value="Int_alpha"/>
    <property type="match status" value="3"/>
</dbReference>
<evidence type="ECO:0000256" key="10">
    <source>
        <dbReference type="ARBA" id="ARBA00023157"/>
    </source>
</evidence>
<dbReference type="GO" id="GO:0033627">
    <property type="term" value="P:cell adhesion mediated by integrin"/>
    <property type="evidence" value="ECO:0007669"/>
    <property type="project" value="TreeGrafter"/>
</dbReference>
<evidence type="ECO:0000256" key="8">
    <source>
        <dbReference type="ARBA" id="ARBA00023037"/>
    </source>
</evidence>
<keyword evidence="11 14" id="KW-0675">Receptor</keyword>
<dbReference type="SUPFAM" id="SSF69318">
    <property type="entry name" value="Integrin alpha N-terminal domain"/>
    <property type="match status" value="1"/>
</dbReference>
<dbReference type="GO" id="GO:0005178">
    <property type="term" value="F:integrin binding"/>
    <property type="evidence" value="ECO:0007669"/>
    <property type="project" value="TreeGrafter"/>
</dbReference>
<dbReference type="GO" id="GO:0009897">
    <property type="term" value="C:external side of plasma membrane"/>
    <property type="evidence" value="ECO:0007669"/>
    <property type="project" value="TreeGrafter"/>
</dbReference>
<keyword evidence="10" id="KW-1015">Disulfide bond</keyword>
<evidence type="ECO:0000256" key="5">
    <source>
        <dbReference type="ARBA" id="ARBA00022737"/>
    </source>
</evidence>
<feature type="repeat" description="FG-GAP" evidence="13">
    <location>
        <begin position="316"/>
        <end position="371"/>
    </location>
</feature>
<dbReference type="SUPFAM" id="SSF69179">
    <property type="entry name" value="Integrin domains"/>
    <property type="match status" value="3"/>
</dbReference>
<keyword evidence="5" id="KW-0677">Repeat</keyword>
<dbReference type="GO" id="GO:0098609">
    <property type="term" value="P:cell-cell adhesion"/>
    <property type="evidence" value="ECO:0007669"/>
    <property type="project" value="TreeGrafter"/>
</dbReference>
<dbReference type="EMBL" id="JAOPHQ010002619">
    <property type="protein sequence ID" value="KAK0146127.1"/>
    <property type="molecule type" value="Genomic_DNA"/>
</dbReference>
<dbReference type="GO" id="GO:0007229">
    <property type="term" value="P:integrin-mediated signaling pathway"/>
    <property type="evidence" value="ECO:0007669"/>
    <property type="project" value="UniProtKB-KW"/>
</dbReference>
<dbReference type="InterPro" id="IPR000413">
    <property type="entry name" value="Integrin_alpha"/>
</dbReference>